<evidence type="ECO:0000256" key="5">
    <source>
        <dbReference type="PROSITE-ProRule" id="PRU01248"/>
    </source>
</evidence>
<reference evidence="8 10" key="1">
    <citation type="submission" date="2021-03" db="EMBL/GenBank/DDBJ databases">
        <title>Draft genome and methylome analysis of Thiotrix fructosivoruns ATCC 49748.</title>
        <authorList>
            <person name="Fomenkov A."/>
            <person name="Grabovich M.Y."/>
            <person name="Roberts R.J."/>
        </authorList>
    </citation>
    <scope>NUCLEOTIDE SEQUENCE [LARGE SCALE GENOMIC DNA]</scope>
    <source>
        <strain evidence="8 10">ATCC 49748</strain>
    </source>
</reference>
<protein>
    <submittedName>
        <fullName evidence="9">Integron integrase</fullName>
    </submittedName>
</protein>
<dbReference type="PROSITE" id="PS51900">
    <property type="entry name" value="CB"/>
    <property type="match status" value="1"/>
</dbReference>
<dbReference type="InterPro" id="IPR004107">
    <property type="entry name" value="Integrase_SAM-like_N"/>
</dbReference>
<accession>A0A8B0SGK1</accession>
<evidence type="ECO:0000256" key="2">
    <source>
        <dbReference type="ARBA" id="ARBA00022908"/>
    </source>
</evidence>
<evidence type="ECO:0000259" key="6">
    <source>
        <dbReference type="PROSITE" id="PS51898"/>
    </source>
</evidence>
<reference evidence="9" key="2">
    <citation type="submission" date="2021-04" db="EMBL/GenBank/DDBJ databases">
        <title>Complete Genome and methylome analysis of Thiothrix fructosivorans ATCC 49748.</title>
        <authorList>
            <person name="Fomenkov A."/>
            <person name="Sun L."/>
            <person name="Vincze T."/>
            <person name="Grabovich M.Y."/>
            <person name="Roberts R.J."/>
        </authorList>
    </citation>
    <scope>NUCLEOTIDE SEQUENCE</scope>
    <source>
        <strain evidence="9">ATCC 49748</strain>
    </source>
</reference>
<dbReference type="Proteomes" id="UP000664466">
    <property type="component" value="Unassembled WGS sequence"/>
</dbReference>
<dbReference type="PANTHER" id="PTHR30349">
    <property type="entry name" value="PHAGE INTEGRASE-RELATED"/>
    <property type="match status" value="1"/>
</dbReference>
<dbReference type="GO" id="GO:0003677">
    <property type="term" value="F:DNA binding"/>
    <property type="evidence" value="ECO:0007669"/>
    <property type="project" value="UniProtKB-UniRule"/>
</dbReference>
<dbReference type="EMBL" id="JAFMPM010000008">
    <property type="protein sequence ID" value="MBO0615127.1"/>
    <property type="molecule type" value="Genomic_DNA"/>
</dbReference>
<dbReference type="SUPFAM" id="SSF56349">
    <property type="entry name" value="DNA breaking-rejoining enzymes"/>
    <property type="match status" value="1"/>
</dbReference>
<dbReference type="GO" id="GO:0006310">
    <property type="term" value="P:DNA recombination"/>
    <property type="evidence" value="ECO:0007669"/>
    <property type="project" value="UniProtKB-KW"/>
</dbReference>
<dbReference type="InterPro" id="IPR013762">
    <property type="entry name" value="Integrase-like_cat_sf"/>
</dbReference>
<feature type="domain" description="Tyr recombinase" evidence="6">
    <location>
        <begin position="205"/>
        <end position="421"/>
    </location>
</feature>
<dbReference type="InterPro" id="IPR050090">
    <property type="entry name" value="Tyrosine_recombinase_XerCD"/>
</dbReference>
<feature type="domain" description="Core-binding (CB)" evidence="7">
    <location>
        <begin position="104"/>
        <end position="187"/>
    </location>
</feature>
<dbReference type="Gene3D" id="1.10.150.130">
    <property type="match status" value="1"/>
</dbReference>
<evidence type="ECO:0000313" key="8">
    <source>
        <dbReference type="EMBL" id="MBO0615127.1"/>
    </source>
</evidence>
<evidence type="ECO:0000256" key="4">
    <source>
        <dbReference type="ARBA" id="ARBA00023172"/>
    </source>
</evidence>
<dbReference type="EMBL" id="CP072748">
    <property type="protein sequence ID" value="QTX09919.1"/>
    <property type="molecule type" value="Genomic_DNA"/>
</dbReference>
<dbReference type="InterPro" id="IPR011946">
    <property type="entry name" value="Integrase_integron-type"/>
</dbReference>
<evidence type="ECO:0000256" key="3">
    <source>
        <dbReference type="ARBA" id="ARBA00023125"/>
    </source>
</evidence>
<evidence type="ECO:0000313" key="10">
    <source>
        <dbReference type="Proteomes" id="UP000664466"/>
    </source>
</evidence>
<name>A0A8B0SGK1_9GAMM</name>
<dbReference type="Gene3D" id="1.10.443.10">
    <property type="entry name" value="Intergrase catalytic core"/>
    <property type="match status" value="1"/>
</dbReference>
<sequence length="422" mass="48195">MAICSIELWQSVMTDVVFVSEFNLSENYLAKANKYLASLKRRIMNIAYANENFESAFIEAQQLAFKYNIAINNLLAEVFEPIRTDFSRNVDTSNLVPIVPVKVESIEAMVIRLREFMRLKGYSRKTEKAYLLWVSKYIEFNGNKHPKKLNHLNIELYINHIVNVNKVAVATQRQAFNAVMFLYNKFLGIKLDDMSYMKLSSKQVKLPTVLNKEEVSKLFNELSGTQLLIAKLLYGTGMRLMECMTLRIRDIDFHRGEIHVHSGKGGKDRILMLPKSIAIELKTHIDEVAHLHQKDLSNGWGKVVIPWIKGSKLKARQIELGYQFLFPASKIYVDKDSNECFRHHIHETMVQKTLRSAGLKAGITKGVYPHCLRHSFATALLEAGYDIRSLQELMGHADISTTSVYLHVANISANGCRSPLDL</sequence>
<dbReference type="InterPro" id="IPR011010">
    <property type="entry name" value="DNA_brk_join_enz"/>
</dbReference>
<dbReference type="RefSeq" id="WP_207252856.1">
    <property type="nucleotide sequence ID" value="NZ_JAFMPM010000008.1"/>
</dbReference>
<evidence type="ECO:0000256" key="1">
    <source>
        <dbReference type="ARBA" id="ARBA00008857"/>
    </source>
</evidence>
<gene>
    <name evidence="9" type="ORF">J1836_015095</name>
    <name evidence="8" type="ORF">J1836_19705</name>
</gene>
<dbReference type="CDD" id="cd01193">
    <property type="entry name" value="INT_IntI_C"/>
    <property type="match status" value="1"/>
</dbReference>
<dbReference type="InterPro" id="IPR044068">
    <property type="entry name" value="CB"/>
</dbReference>
<evidence type="ECO:0000313" key="9">
    <source>
        <dbReference type="EMBL" id="QTX09919.1"/>
    </source>
</evidence>
<dbReference type="Pfam" id="PF13495">
    <property type="entry name" value="Phage_int_SAM_4"/>
    <property type="match status" value="1"/>
</dbReference>
<dbReference type="InterPro" id="IPR010998">
    <property type="entry name" value="Integrase_recombinase_N"/>
</dbReference>
<evidence type="ECO:0000259" key="7">
    <source>
        <dbReference type="PROSITE" id="PS51900"/>
    </source>
</evidence>
<proteinExistence type="inferred from homology"/>
<organism evidence="9">
    <name type="scientific">Thiothrix fructosivorans</name>
    <dbReference type="NCBI Taxonomy" id="111770"/>
    <lineage>
        <taxon>Bacteria</taxon>
        <taxon>Pseudomonadati</taxon>
        <taxon>Pseudomonadota</taxon>
        <taxon>Gammaproteobacteria</taxon>
        <taxon>Thiotrichales</taxon>
        <taxon>Thiotrichaceae</taxon>
        <taxon>Thiothrix</taxon>
    </lineage>
</organism>
<dbReference type="GO" id="GO:0015074">
    <property type="term" value="P:DNA integration"/>
    <property type="evidence" value="ECO:0007669"/>
    <property type="project" value="UniProtKB-KW"/>
</dbReference>
<dbReference type="AlphaFoldDB" id="A0A8B0SGK1"/>
<keyword evidence="2" id="KW-0229">DNA integration</keyword>
<keyword evidence="4" id="KW-0233">DNA recombination</keyword>
<keyword evidence="10" id="KW-1185">Reference proteome</keyword>
<dbReference type="InterPro" id="IPR002104">
    <property type="entry name" value="Integrase_catalytic"/>
</dbReference>
<comment type="similarity">
    <text evidence="1">Belongs to the 'phage' integrase family.</text>
</comment>
<dbReference type="NCBIfam" id="TIGR02249">
    <property type="entry name" value="integrase_gron"/>
    <property type="match status" value="1"/>
</dbReference>
<dbReference type="PANTHER" id="PTHR30349:SF64">
    <property type="entry name" value="PROPHAGE INTEGRASE INTD-RELATED"/>
    <property type="match status" value="1"/>
</dbReference>
<keyword evidence="3 5" id="KW-0238">DNA-binding</keyword>
<dbReference type="PROSITE" id="PS51898">
    <property type="entry name" value="TYR_RECOMBINASE"/>
    <property type="match status" value="1"/>
</dbReference>
<dbReference type="Pfam" id="PF00589">
    <property type="entry name" value="Phage_integrase"/>
    <property type="match status" value="1"/>
</dbReference>